<keyword evidence="3" id="KW-1185">Reference proteome</keyword>
<dbReference type="OrthoDB" id="1422831at2759"/>
<dbReference type="Proteomes" id="UP000242715">
    <property type="component" value="Unassembled WGS sequence"/>
</dbReference>
<dbReference type="Pfam" id="PF13966">
    <property type="entry name" value="zf-RVT"/>
    <property type="match status" value="1"/>
</dbReference>
<name>A0A2Z6N3N0_TRISU</name>
<evidence type="ECO:0000313" key="2">
    <source>
        <dbReference type="EMBL" id="GAU39484.1"/>
    </source>
</evidence>
<dbReference type="EMBL" id="DF973764">
    <property type="protein sequence ID" value="GAU39484.1"/>
    <property type="molecule type" value="Genomic_DNA"/>
</dbReference>
<protein>
    <recommendedName>
        <fullName evidence="1">Reverse transcriptase zinc-binding domain-containing protein</fullName>
    </recommendedName>
</protein>
<proteinExistence type="predicted"/>
<evidence type="ECO:0000259" key="1">
    <source>
        <dbReference type="Pfam" id="PF13966"/>
    </source>
</evidence>
<dbReference type="AlphaFoldDB" id="A0A2Z6N3N0"/>
<dbReference type="InterPro" id="IPR026960">
    <property type="entry name" value="RVT-Znf"/>
</dbReference>
<evidence type="ECO:0000313" key="3">
    <source>
        <dbReference type="Proteomes" id="UP000242715"/>
    </source>
</evidence>
<gene>
    <name evidence="2" type="ORF">TSUD_279050</name>
</gene>
<reference evidence="3" key="1">
    <citation type="journal article" date="2017" name="Front. Plant Sci.">
        <title>Climate Clever Clovers: New Paradigm to Reduce the Environmental Footprint of Ruminants by Breeding Low Methanogenic Forages Utilizing Haplotype Variation.</title>
        <authorList>
            <person name="Kaur P."/>
            <person name="Appels R."/>
            <person name="Bayer P.E."/>
            <person name="Keeble-Gagnere G."/>
            <person name="Wang J."/>
            <person name="Hirakawa H."/>
            <person name="Shirasawa K."/>
            <person name="Vercoe P."/>
            <person name="Stefanova K."/>
            <person name="Durmic Z."/>
            <person name="Nichols P."/>
            <person name="Revell C."/>
            <person name="Isobe S.N."/>
            <person name="Edwards D."/>
            <person name="Erskine W."/>
        </authorList>
    </citation>
    <scope>NUCLEOTIDE SEQUENCE [LARGE SCALE GENOMIC DNA]</scope>
    <source>
        <strain evidence="3">cv. Daliak</strain>
    </source>
</reference>
<feature type="domain" description="Reverse transcriptase zinc-binding" evidence="1">
    <location>
        <begin position="78"/>
        <end position="168"/>
    </location>
</feature>
<organism evidence="2 3">
    <name type="scientific">Trifolium subterraneum</name>
    <name type="common">Subterranean clover</name>
    <dbReference type="NCBI Taxonomy" id="3900"/>
    <lineage>
        <taxon>Eukaryota</taxon>
        <taxon>Viridiplantae</taxon>
        <taxon>Streptophyta</taxon>
        <taxon>Embryophyta</taxon>
        <taxon>Tracheophyta</taxon>
        <taxon>Spermatophyta</taxon>
        <taxon>Magnoliopsida</taxon>
        <taxon>eudicotyledons</taxon>
        <taxon>Gunneridae</taxon>
        <taxon>Pentapetalae</taxon>
        <taxon>rosids</taxon>
        <taxon>fabids</taxon>
        <taxon>Fabales</taxon>
        <taxon>Fabaceae</taxon>
        <taxon>Papilionoideae</taxon>
        <taxon>50 kb inversion clade</taxon>
        <taxon>NPAAA clade</taxon>
        <taxon>Hologalegina</taxon>
        <taxon>IRL clade</taxon>
        <taxon>Trifolieae</taxon>
        <taxon>Trifolium</taxon>
    </lineage>
</organism>
<accession>A0A2Z6N3N0</accession>
<sequence length="310" mass="35947">MGEPWLRMGGRWMSSPQVEEVYDLYVNQLMVEGERRWDEQQINSLFSEEEAHNIISMPLFQTVQHDKLIWDGNKDRVYEVREGYRLLMKERWKHKEGAVTKNWRGVWAVNAPPKARHAMWRVCSECIPTRVRLVQRNVECNTCCPLCNEGLEDDYHAFALCPDVVASWEAAGLSNILIRRLPKFNNVSDLLFDICSGEDQNIAGRVAALLWSVWQNRNAAVWSEAKLPPVQVGHSAYQMWKTWFDTQVTRAQDSMKGKALPQQHVAFEIAEENFNVLRLENIPPGCQSLKGRVWLCLMPYNLLDKRDGIM</sequence>